<dbReference type="Pfam" id="PF15892">
    <property type="entry name" value="BNR_4"/>
    <property type="match status" value="1"/>
</dbReference>
<reference evidence="1 2" key="1">
    <citation type="submission" date="2022-01" db="EMBL/GenBank/DDBJ databases">
        <title>Draft genome sequence of Sabulilitoribacter multivorans KCTC 32326.</title>
        <authorList>
            <person name="Oh J.-S."/>
        </authorList>
    </citation>
    <scope>NUCLEOTIDE SEQUENCE [LARGE SCALE GENOMIC DNA]</scope>
    <source>
        <strain evidence="1 2">M-M16</strain>
    </source>
</reference>
<accession>A0ABS9ILR9</accession>
<dbReference type="RefSeq" id="WP_237232258.1">
    <property type="nucleotide sequence ID" value="NZ_JAKKDV010000006.1"/>
</dbReference>
<organism evidence="1 2">
    <name type="scientific">Flaviramulus multivorans</name>
    <dbReference type="NCBI Taxonomy" id="1304750"/>
    <lineage>
        <taxon>Bacteria</taxon>
        <taxon>Pseudomonadati</taxon>
        <taxon>Bacteroidota</taxon>
        <taxon>Flavobacteriia</taxon>
        <taxon>Flavobacteriales</taxon>
        <taxon>Flavobacteriaceae</taxon>
        <taxon>Flaviramulus</taxon>
    </lineage>
</organism>
<comment type="caution">
    <text evidence="1">The sequence shown here is derived from an EMBL/GenBank/DDBJ whole genome shotgun (WGS) entry which is preliminary data.</text>
</comment>
<dbReference type="SUPFAM" id="SSF50939">
    <property type="entry name" value="Sialidases"/>
    <property type="match status" value="1"/>
</dbReference>
<sequence length="472" mass="53338">MNKHFFKTLLICFCFLGCASKTRDAKATSEENEMVDYFANNGFGNAVAIVQHPSGVYHKGITYVAYQGALEDPYVASYNHKTKEWKGPFKAGVSTMGKDPNRKKRIDNHGKPAIVIDDAGYIHIAFGGHGGTPADGNNPLGNHHNGKNLHAVSKKPLDISEWETLDNISVFGTYSQFVKMDNGDIYLFYRHGAHRSNWVYQKSTDNGVTFGGPISFLKHKRRTDILAEDSWYPWVSKGNEDDIIVAFDYHICRDSNNTQDERGHIPERHNLYYMVFDTKTNQWKNVKNEPLEMPLTKEIADEKTLVRKTPNDWTFQAIVDVDPNGYPHVGVMVGPDVGANRSGPKRIQHFRWDGQVWLKSDNSNLPKGDGIFDVKSGTEVSLYLESQTNDDVGEICRWDSFDAGKTFKKEIILLRRRNSGFVISSLIDNPHPDARMIVGEKVKGSDFRKMYLLGDNGAVVRDKNEAQVLKQE</sequence>
<name>A0ABS9ILR9_9FLAO</name>
<dbReference type="InterPro" id="IPR036278">
    <property type="entry name" value="Sialidase_sf"/>
</dbReference>
<keyword evidence="2" id="KW-1185">Reference proteome</keyword>
<evidence type="ECO:0000313" key="2">
    <source>
        <dbReference type="Proteomes" id="UP001200022"/>
    </source>
</evidence>
<protein>
    <submittedName>
        <fullName evidence="1">BNR repeat-containing protein</fullName>
    </submittedName>
</protein>
<dbReference type="Proteomes" id="UP001200022">
    <property type="component" value="Unassembled WGS sequence"/>
</dbReference>
<proteinExistence type="predicted"/>
<evidence type="ECO:0000313" key="1">
    <source>
        <dbReference type="EMBL" id="MCF7561525.1"/>
    </source>
</evidence>
<dbReference type="EMBL" id="JAKKDV010000006">
    <property type="protein sequence ID" value="MCF7561525.1"/>
    <property type="molecule type" value="Genomic_DNA"/>
</dbReference>
<gene>
    <name evidence="1" type="ORF">L3X39_12830</name>
</gene>